<proteinExistence type="predicted"/>
<dbReference type="VEuPathDB" id="VectorBase:LDEU014085"/>
<dbReference type="OrthoDB" id="9630350at2759"/>
<comment type="caution">
    <text evidence="3">The sequence shown here is derived from an EMBL/GenBank/DDBJ whole genome shotgun (WGS) entry which is preliminary data.</text>
</comment>
<dbReference type="GO" id="GO:0005198">
    <property type="term" value="F:structural molecule activity"/>
    <property type="evidence" value="ECO:0007669"/>
    <property type="project" value="InterPro"/>
</dbReference>
<evidence type="ECO:0000256" key="1">
    <source>
        <dbReference type="SAM" id="MobiDB-lite"/>
    </source>
</evidence>
<keyword evidence="4" id="KW-1185">Reference proteome</keyword>
<sequence length="130" mass="14533">MEGPLRELLRANGTPLKTKTARSFLKTVEEMAPWFLDEGLLNIPQWEHLGESLRKIEIESKKPLPPGTLAIWSLIRSCLQNCKPSFKPPLKEGEAVLEEIKEERSCAASARTGSANESEEEELSGEELES</sequence>
<name>A0A443R573_9ACAR</name>
<dbReference type="AlphaFoldDB" id="A0A443R573"/>
<dbReference type="SUPFAM" id="SSF47836">
    <property type="entry name" value="Retroviral matrix proteins"/>
    <property type="match status" value="1"/>
</dbReference>
<protein>
    <submittedName>
        <fullName evidence="3">Endogenous retrovirus group K member 5 Gag polyprotein-like isoform X1</fullName>
    </submittedName>
</protein>
<evidence type="ECO:0000313" key="4">
    <source>
        <dbReference type="Proteomes" id="UP000288716"/>
    </source>
</evidence>
<evidence type="ECO:0000313" key="3">
    <source>
        <dbReference type="EMBL" id="RWS10386.1"/>
    </source>
</evidence>
<feature type="compositionally biased region" description="Acidic residues" evidence="1">
    <location>
        <begin position="117"/>
        <end position="130"/>
    </location>
</feature>
<reference evidence="3 4" key="1">
    <citation type="journal article" date="2018" name="Gigascience">
        <title>Genomes of trombidid mites reveal novel predicted allergens and laterally-transferred genes associated with secondary metabolism.</title>
        <authorList>
            <person name="Dong X."/>
            <person name="Chaisiri K."/>
            <person name="Xia D."/>
            <person name="Armstrong S.D."/>
            <person name="Fang Y."/>
            <person name="Donnelly M.J."/>
            <person name="Kadowaki T."/>
            <person name="McGarry J.W."/>
            <person name="Darby A.C."/>
            <person name="Makepeace B.L."/>
        </authorList>
    </citation>
    <scope>NUCLEOTIDE SEQUENCE [LARGE SCALE GENOMIC DNA]</scope>
    <source>
        <strain evidence="3">UoL-UT</strain>
    </source>
</reference>
<dbReference type="InterPro" id="IPR003322">
    <property type="entry name" value="B_retro_matrix"/>
</dbReference>
<dbReference type="InterPro" id="IPR010999">
    <property type="entry name" value="Retrovr_matrix"/>
</dbReference>
<dbReference type="Proteomes" id="UP000288716">
    <property type="component" value="Unassembled WGS sequence"/>
</dbReference>
<dbReference type="PANTHER" id="PTHR40389:SF3">
    <property type="entry name" value="IGE-BINDING PROTEIN"/>
    <property type="match status" value="1"/>
</dbReference>
<dbReference type="Gene3D" id="1.10.150.490">
    <property type="entry name" value="Retroviral GAG p10 protein"/>
    <property type="match status" value="1"/>
</dbReference>
<gene>
    <name evidence="3" type="ORF">B4U80_12597</name>
</gene>
<feature type="domain" description="Beta-retroviral matrix protein" evidence="2">
    <location>
        <begin position="5"/>
        <end position="80"/>
    </location>
</feature>
<organism evidence="3 4">
    <name type="scientific">Leptotrombidium deliense</name>
    <dbReference type="NCBI Taxonomy" id="299467"/>
    <lineage>
        <taxon>Eukaryota</taxon>
        <taxon>Metazoa</taxon>
        <taxon>Ecdysozoa</taxon>
        <taxon>Arthropoda</taxon>
        <taxon>Chelicerata</taxon>
        <taxon>Arachnida</taxon>
        <taxon>Acari</taxon>
        <taxon>Acariformes</taxon>
        <taxon>Trombidiformes</taxon>
        <taxon>Prostigmata</taxon>
        <taxon>Anystina</taxon>
        <taxon>Parasitengona</taxon>
        <taxon>Trombiculoidea</taxon>
        <taxon>Trombiculidae</taxon>
        <taxon>Leptotrombidium</taxon>
    </lineage>
</organism>
<evidence type="ECO:0000259" key="2">
    <source>
        <dbReference type="Pfam" id="PF02337"/>
    </source>
</evidence>
<dbReference type="InterPro" id="IPR050195">
    <property type="entry name" value="Primate_lentivir_Gag_pol-like"/>
</dbReference>
<dbReference type="InterPro" id="IPR038124">
    <property type="entry name" value="B_retro_matrix_sf"/>
</dbReference>
<dbReference type="Pfam" id="PF02337">
    <property type="entry name" value="Gag_p10"/>
    <property type="match status" value="1"/>
</dbReference>
<dbReference type="PANTHER" id="PTHR40389">
    <property type="entry name" value="ENDOGENOUS RETROVIRUS GROUP K MEMBER 24 GAG POLYPROTEIN-RELATED"/>
    <property type="match status" value="1"/>
</dbReference>
<accession>A0A443R573</accession>
<feature type="region of interest" description="Disordered" evidence="1">
    <location>
        <begin position="106"/>
        <end position="130"/>
    </location>
</feature>
<feature type="non-terminal residue" evidence="3">
    <location>
        <position position="130"/>
    </location>
</feature>
<dbReference type="EMBL" id="NCKV01049674">
    <property type="protein sequence ID" value="RWS10386.1"/>
    <property type="molecule type" value="Genomic_DNA"/>
</dbReference>